<evidence type="ECO:0000256" key="1">
    <source>
        <dbReference type="ARBA" id="ARBA00010923"/>
    </source>
</evidence>
<evidence type="ECO:0000259" key="6">
    <source>
        <dbReference type="Pfam" id="PF01420"/>
    </source>
</evidence>
<dbReference type="PANTHER" id="PTHR43140:SF1">
    <property type="entry name" value="TYPE I RESTRICTION ENZYME ECOKI SPECIFICITY SUBUNIT"/>
    <property type="match status" value="1"/>
</dbReference>
<dbReference type="HOGENOM" id="CLU_021095_10_2_6"/>
<dbReference type="REBASE" id="19556">
    <property type="entry name" value="S.VspLGPORF1377P"/>
</dbReference>
<comment type="similarity">
    <text evidence="1">Belongs to the type-I restriction system S methylase family.</text>
</comment>
<evidence type="ECO:0000256" key="5">
    <source>
        <dbReference type="SAM" id="MobiDB-lite"/>
    </source>
</evidence>
<keyword evidence="3" id="KW-0238">DNA-binding</keyword>
<dbReference type="SUPFAM" id="SSF116734">
    <property type="entry name" value="DNA methylase specificity domain"/>
    <property type="match status" value="2"/>
</dbReference>
<keyword evidence="4" id="KW-0175">Coiled coil</keyword>
<feature type="domain" description="Type I restriction modification DNA specificity" evidence="6">
    <location>
        <begin position="34"/>
        <end position="191"/>
    </location>
</feature>
<dbReference type="eggNOG" id="COG0732">
    <property type="taxonomic scope" value="Bacteria"/>
</dbReference>
<feature type="coiled-coil region" evidence="4">
    <location>
        <begin position="447"/>
        <end position="521"/>
    </location>
</feature>
<protein>
    <submittedName>
        <fullName evidence="7">Type I restriction enzyme EcoKI, S subunit</fullName>
    </submittedName>
</protein>
<feature type="compositionally biased region" description="Basic and acidic residues" evidence="5">
    <location>
        <begin position="256"/>
        <end position="276"/>
    </location>
</feature>
<dbReference type="AlphaFoldDB" id="B7VNG6"/>
<dbReference type="STRING" id="575788.VS_1379"/>
<dbReference type="GO" id="GO:0003677">
    <property type="term" value="F:DNA binding"/>
    <property type="evidence" value="ECO:0007669"/>
    <property type="project" value="UniProtKB-KW"/>
</dbReference>
<dbReference type="PATRIC" id="fig|575788.5.peg.2685"/>
<organism evidence="7 8">
    <name type="scientific">Vibrio atlanticus (strain LGP32)</name>
    <name type="common">Vibrio splendidus (strain Mel32)</name>
    <dbReference type="NCBI Taxonomy" id="575788"/>
    <lineage>
        <taxon>Bacteria</taxon>
        <taxon>Pseudomonadati</taxon>
        <taxon>Pseudomonadota</taxon>
        <taxon>Gammaproteobacteria</taxon>
        <taxon>Vibrionales</taxon>
        <taxon>Vibrionaceae</taxon>
        <taxon>Vibrio</taxon>
    </lineage>
</organism>
<dbReference type="KEGG" id="vsp:VS_1379"/>
<reference evidence="7 8" key="1">
    <citation type="submission" date="2009-02" db="EMBL/GenBank/DDBJ databases">
        <title>Vibrio splendidus str. LGP32 complete genome.</title>
        <authorList>
            <person name="Mazel D."/>
            <person name="Le Roux F."/>
        </authorList>
    </citation>
    <scope>NUCLEOTIDE SEQUENCE [LARGE SCALE GENOMIC DNA]</scope>
    <source>
        <strain evidence="7 8">LGP32</strain>
    </source>
</reference>
<name>B7VNG6_VIBA3</name>
<evidence type="ECO:0000313" key="8">
    <source>
        <dbReference type="Proteomes" id="UP000009100"/>
    </source>
</evidence>
<gene>
    <name evidence="7" type="primary">hsdS</name>
    <name evidence="7" type="ordered locus">VS_1379</name>
</gene>
<accession>B7VNG6</accession>
<feature type="region of interest" description="Disordered" evidence="5">
    <location>
        <begin position="251"/>
        <end position="276"/>
    </location>
</feature>
<sequence>MSELPKGWIACTPSDLANDPKNEIVDGPFGSNLKASEYTDEGTPIVRIQNVKRMAFLNKNIKYVTDEKAEFLKRHSFKSGDLLLTKLGEPLGLTCIAPEYLNEGIIVADIVRLRPNPEVNRKCLAYLLNSEGVIKQINAHTKGSTRARINLSVVRNLNINLPPLAEQKRIVEKIDEVLAQVDTIKARLDGIPDLLKRFRQSVLTSAVSGKLTEEWREEQDAYPTLNELKATIEQERFEIWCSAELNKKISKGKPPANDKWKEKYQPGNPKHNDSNKRTAVEEIKAPWLLTSLDAVSILTTGKTPSTAKDEYWNGDTMFVSPAQIHPEGYLHNPSRYVSKAGCQIVPLISKGSTLIVCIGTVGKVGLLTEDVVINQQINAITPLPSVTHKYMYYWCKTLYPWIIDTARATVNAAILNKSTMSTAPFALPPLEEQKEIVRLVDQYFAFADTIEAQVKKAQARVDNLTQSILAKAFRGELVAQDPNDEPADKLLARIAEARKEAEALAKAAKKAEAAKKRAAKSA</sequence>
<evidence type="ECO:0000256" key="3">
    <source>
        <dbReference type="ARBA" id="ARBA00023125"/>
    </source>
</evidence>
<dbReference type="InterPro" id="IPR051212">
    <property type="entry name" value="Type-I_RE_S_subunit"/>
</dbReference>
<dbReference type="InterPro" id="IPR000055">
    <property type="entry name" value="Restrct_endonuc_typeI_TRD"/>
</dbReference>
<dbReference type="InterPro" id="IPR044946">
    <property type="entry name" value="Restrct_endonuc_typeI_TRD_sf"/>
</dbReference>
<evidence type="ECO:0000256" key="4">
    <source>
        <dbReference type="SAM" id="Coils"/>
    </source>
</evidence>
<dbReference type="Proteomes" id="UP000009100">
    <property type="component" value="Chromosome 1"/>
</dbReference>
<dbReference type="EMBL" id="FM954972">
    <property type="protein sequence ID" value="CAV18542.1"/>
    <property type="molecule type" value="Genomic_DNA"/>
</dbReference>
<dbReference type="GO" id="GO:0009307">
    <property type="term" value="P:DNA restriction-modification system"/>
    <property type="evidence" value="ECO:0007669"/>
    <property type="project" value="UniProtKB-KW"/>
</dbReference>
<keyword evidence="2" id="KW-0680">Restriction system</keyword>
<dbReference type="PANTHER" id="PTHR43140">
    <property type="entry name" value="TYPE-1 RESTRICTION ENZYME ECOKI SPECIFICITY PROTEIN"/>
    <property type="match status" value="1"/>
</dbReference>
<proteinExistence type="inferred from homology"/>
<dbReference type="Gene3D" id="3.90.220.20">
    <property type="entry name" value="DNA methylase specificity domains"/>
    <property type="match status" value="2"/>
</dbReference>
<evidence type="ECO:0000256" key="2">
    <source>
        <dbReference type="ARBA" id="ARBA00022747"/>
    </source>
</evidence>
<dbReference type="Pfam" id="PF01420">
    <property type="entry name" value="Methylase_S"/>
    <property type="match status" value="2"/>
</dbReference>
<evidence type="ECO:0000313" key="7">
    <source>
        <dbReference type="EMBL" id="CAV18542.1"/>
    </source>
</evidence>
<feature type="domain" description="Type I restriction modification DNA specificity" evidence="6">
    <location>
        <begin position="298"/>
        <end position="455"/>
    </location>
</feature>
<dbReference type="CDD" id="cd17293">
    <property type="entry name" value="RMtype1_S_Ppo21ORF8840P_TRD1-CR1_like"/>
    <property type="match status" value="1"/>
</dbReference>